<evidence type="ECO:0000313" key="7">
    <source>
        <dbReference type="Proteomes" id="UP000499080"/>
    </source>
</evidence>
<dbReference type="SUPFAM" id="SSF57095">
    <property type="entry name" value="Scorpion toxin-like"/>
    <property type="match status" value="1"/>
</dbReference>
<gene>
    <name evidence="6" type="ORF">AVEN_13819_1</name>
</gene>
<dbReference type="Proteomes" id="UP000499080">
    <property type="component" value="Unassembled WGS sequence"/>
</dbReference>
<evidence type="ECO:0000256" key="4">
    <source>
        <dbReference type="SAM" id="SignalP"/>
    </source>
</evidence>
<evidence type="ECO:0000256" key="2">
    <source>
        <dbReference type="ARBA" id="ARBA00022525"/>
    </source>
</evidence>
<evidence type="ECO:0000256" key="3">
    <source>
        <dbReference type="ARBA" id="ARBA00023157"/>
    </source>
</evidence>
<keyword evidence="2" id="KW-0964">Secreted</keyword>
<evidence type="ECO:0000313" key="6">
    <source>
        <dbReference type="EMBL" id="GBO04122.1"/>
    </source>
</evidence>
<evidence type="ECO:0000259" key="5">
    <source>
        <dbReference type="SMART" id="SM00032"/>
    </source>
</evidence>
<proteinExistence type="predicted"/>
<dbReference type="SMART" id="SM00032">
    <property type="entry name" value="CCP"/>
    <property type="match status" value="1"/>
</dbReference>
<keyword evidence="3" id="KW-1015">Disulfide bond</keyword>
<dbReference type="AlphaFoldDB" id="A0A4Y2TV18"/>
<feature type="domain" description="Sushi" evidence="5">
    <location>
        <begin position="34"/>
        <end position="82"/>
    </location>
</feature>
<sequence length="129" mass="13715">MAFISAVRYSLLALLGLSIRPDAPPTEATIGSTCSGLHVTDGSVNCFNTGDKTVCRVECDGEDKGEFTCTEDEGWTPELPTCAKPIKGTDDVPPPPLDNGCPNDAMCAKSCKNRGYKSGKCYGNTCRCR</sequence>
<protein>
    <recommendedName>
        <fullName evidence="5">Sushi domain-containing protein</fullName>
    </recommendedName>
</protein>
<feature type="signal peptide" evidence="4">
    <location>
        <begin position="1"/>
        <end position="28"/>
    </location>
</feature>
<dbReference type="InterPro" id="IPR000436">
    <property type="entry name" value="Sushi_SCR_CCP_dom"/>
</dbReference>
<accession>A0A4Y2TV18</accession>
<dbReference type="EMBL" id="BGPR01031206">
    <property type="protein sequence ID" value="GBO04122.1"/>
    <property type="molecule type" value="Genomic_DNA"/>
</dbReference>
<dbReference type="InterPro" id="IPR036574">
    <property type="entry name" value="Scorpion_toxin-like_sf"/>
</dbReference>
<feature type="chain" id="PRO_5021394519" description="Sushi domain-containing protein" evidence="4">
    <location>
        <begin position="29"/>
        <end position="129"/>
    </location>
</feature>
<comment type="caution">
    <text evidence="6">The sequence shown here is derived from an EMBL/GenBank/DDBJ whole genome shotgun (WGS) entry which is preliminary data.</text>
</comment>
<comment type="subcellular location">
    <subcellularLocation>
        <location evidence="1">Secreted</location>
    </subcellularLocation>
</comment>
<evidence type="ECO:0000256" key="1">
    <source>
        <dbReference type="ARBA" id="ARBA00004613"/>
    </source>
</evidence>
<reference evidence="6 7" key="1">
    <citation type="journal article" date="2019" name="Sci. Rep.">
        <title>Orb-weaving spider Araneus ventricosus genome elucidates the spidroin gene catalogue.</title>
        <authorList>
            <person name="Kono N."/>
            <person name="Nakamura H."/>
            <person name="Ohtoshi R."/>
            <person name="Moran D.A.P."/>
            <person name="Shinohara A."/>
            <person name="Yoshida Y."/>
            <person name="Fujiwara M."/>
            <person name="Mori M."/>
            <person name="Tomita M."/>
            <person name="Arakawa K."/>
        </authorList>
    </citation>
    <scope>NUCLEOTIDE SEQUENCE [LARGE SCALE GENOMIC DNA]</scope>
</reference>
<organism evidence="6 7">
    <name type="scientific">Araneus ventricosus</name>
    <name type="common">Orbweaver spider</name>
    <name type="synonym">Epeira ventricosa</name>
    <dbReference type="NCBI Taxonomy" id="182803"/>
    <lineage>
        <taxon>Eukaryota</taxon>
        <taxon>Metazoa</taxon>
        <taxon>Ecdysozoa</taxon>
        <taxon>Arthropoda</taxon>
        <taxon>Chelicerata</taxon>
        <taxon>Arachnida</taxon>
        <taxon>Araneae</taxon>
        <taxon>Araneomorphae</taxon>
        <taxon>Entelegynae</taxon>
        <taxon>Araneoidea</taxon>
        <taxon>Araneidae</taxon>
        <taxon>Araneus</taxon>
    </lineage>
</organism>
<keyword evidence="4" id="KW-0732">Signal</keyword>
<name>A0A4Y2TV18_ARAVE</name>
<keyword evidence="7" id="KW-1185">Reference proteome</keyword>
<dbReference type="GO" id="GO:0005576">
    <property type="term" value="C:extracellular region"/>
    <property type="evidence" value="ECO:0007669"/>
    <property type="project" value="UniProtKB-SubCell"/>
</dbReference>